<dbReference type="SUPFAM" id="SSF161098">
    <property type="entry name" value="MetI-like"/>
    <property type="match status" value="1"/>
</dbReference>
<dbReference type="InterPro" id="IPR010065">
    <property type="entry name" value="AA_ABC_transptr_permease_3TM"/>
</dbReference>
<sequence>MGKSFDLNLVFDFLPKLLSYLHITLLILVGAVLIGLLVGFLAALPRIYNIPVLRTLSAIYVSFIRGTPILIQLFLVYYGLPELLKTIQIDVTHMSSLVFVIITYGFSIGALFSEIIRAAVSAVDRGQTEAAYAIGMTPIAAFVRIVLPQALTIAFPNFANLVISYLKDTSLAFYIGVMDMTGRGQTLGTATNHFLEVYISLAIIYYAVCILLEKCFSLLETRMLRYERQFPVSQ</sequence>
<keyword evidence="4 8" id="KW-0812">Transmembrane</keyword>
<evidence type="ECO:0000313" key="10">
    <source>
        <dbReference type="EMBL" id="SFJ77085.1"/>
    </source>
</evidence>
<feature type="transmembrane region" description="Helical" evidence="8">
    <location>
        <begin position="97"/>
        <end position="120"/>
    </location>
</feature>
<keyword evidence="6 8" id="KW-1133">Transmembrane helix</keyword>
<feature type="transmembrane region" description="Helical" evidence="8">
    <location>
        <begin position="20"/>
        <end position="44"/>
    </location>
</feature>
<keyword evidence="2 8" id="KW-0813">Transport</keyword>
<accession>A0A1I3U2E5</accession>
<dbReference type="STRING" id="46223.SAMN05421852_12128"/>
<dbReference type="EMBL" id="FORR01000021">
    <property type="protein sequence ID" value="SFJ77085.1"/>
    <property type="molecule type" value="Genomic_DNA"/>
</dbReference>
<dbReference type="PANTHER" id="PTHR30614:SF45">
    <property type="entry name" value="L-CYSTINE TRANSPORT SYSTEM PERMEASE PROTEIN TCYL"/>
    <property type="match status" value="1"/>
</dbReference>
<dbReference type="InterPro" id="IPR000515">
    <property type="entry name" value="MetI-like"/>
</dbReference>
<feature type="transmembrane region" description="Helical" evidence="8">
    <location>
        <begin position="197"/>
        <end position="219"/>
    </location>
</feature>
<evidence type="ECO:0000256" key="3">
    <source>
        <dbReference type="ARBA" id="ARBA00022475"/>
    </source>
</evidence>
<dbReference type="FunFam" id="1.10.3720.10:FF:000006">
    <property type="entry name" value="Glutamate/aspartate ABC transporter, permease protein GltK"/>
    <property type="match status" value="1"/>
</dbReference>
<keyword evidence="11" id="KW-1185">Reference proteome</keyword>
<dbReference type="CDD" id="cd06261">
    <property type="entry name" value="TM_PBP2"/>
    <property type="match status" value="1"/>
</dbReference>
<feature type="transmembrane region" description="Helical" evidence="8">
    <location>
        <begin position="132"/>
        <end position="155"/>
    </location>
</feature>
<dbReference type="RefSeq" id="WP_093231363.1">
    <property type="nucleotide sequence ID" value="NZ_FORR01000021.1"/>
</dbReference>
<dbReference type="OrthoDB" id="9805999at2"/>
<dbReference type="PANTHER" id="PTHR30614">
    <property type="entry name" value="MEMBRANE COMPONENT OF AMINO ACID ABC TRANSPORTER"/>
    <property type="match status" value="1"/>
</dbReference>
<dbReference type="Gene3D" id="1.10.3720.10">
    <property type="entry name" value="MetI-like"/>
    <property type="match status" value="1"/>
</dbReference>
<keyword evidence="7 8" id="KW-0472">Membrane</keyword>
<evidence type="ECO:0000256" key="5">
    <source>
        <dbReference type="ARBA" id="ARBA00022970"/>
    </source>
</evidence>
<keyword evidence="3" id="KW-1003">Cell membrane</keyword>
<dbReference type="GO" id="GO:0022857">
    <property type="term" value="F:transmembrane transporter activity"/>
    <property type="evidence" value="ECO:0007669"/>
    <property type="project" value="InterPro"/>
</dbReference>
<dbReference type="GO" id="GO:0006865">
    <property type="term" value="P:amino acid transport"/>
    <property type="evidence" value="ECO:0007669"/>
    <property type="project" value="UniProtKB-KW"/>
</dbReference>
<dbReference type="InterPro" id="IPR035906">
    <property type="entry name" value="MetI-like_sf"/>
</dbReference>
<protein>
    <submittedName>
        <fullName evidence="10">L-cystine transport system permease protein</fullName>
    </submittedName>
</protein>
<evidence type="ECO:0000259" key="9">
    <source>
        <dbReference type="PROSITE" id="PS50928"/>
    </source>
</evidence>
<feature type="domain" description="ABC transmembrane type-1" evidence="9">
    <location>
        <begin position="21"/>
        <end position="216"/>
    </location>
</feature>
<dbReference type="Proteomes" id="UP000199545">
    <property type="component" value="Unassembled WGS sequence"/>
</dbReference>
<dbReference type="AlphaFoldDB" id="A0A1I3U2E5"/>
<evidence type="ECO:0000256" key="6">
    <source>
        <dbReference type="ARBA" id="ARBA00022989"/>
    </source>
</evidence>
<evidence type="ECO:0000256" key="2">
    <source>
        <dbReference type="ARBA" id="ARBA00022448"/>
    </source>
</evidence>
<organism evidence="10 11">
    <name type="scientific">Thermoflavimicrobium dichotomicum</name>
    <dbReference type="NCBI Taxonomy" id="46223"/>
    <lineage>
        <taxon>Bacteria</taxon>
        <taxon>Bacillati</taxon>
        <taxon>Bacillota</taxon>
        <taxon>Bacilli</taxon>
        <taxon>Bacillales</taxon>
        <taxon>Thermoactinomycetaceae</taxon>
        <taxon>Thermoflavimicrobium</taxon>
    </lineage>
</organism>
<dbReference type="InterPro" id="IPR043429">
    <property type="entry name" value="ArtM/GltK/GlnP/TcyL/YhdX-like"/>
</dbReference>
<dbReference type="GO" id="GO:0043190">
    <property type="term" value="C:ATP-binding cassette (ABC) transporter complex"/>
    <property type="evidence" value="ECO:0007669"/>
    <property type="project" value="InterPro"/>
</dbReference>
<dbReference type="Pfam" id="PF00528">
    <property type="entry name" value="BPD_transp_1"/>
    <property type="match status" value="1"/>
</dbReference>
<evidence type="ECO:0000256" key="8">
    <source>
        <dbReference type="RuleBase" id="RU363032"/>
    </source>
</evidence>
<feature type="transmembrane region" description="Helical" evidence="8">
    <location>
        <begin position="56"/>
        <end position="77"/>
    </location>
</feature>
<gene>
    <name evidence="10" type="ORF">SAMN05421852_12128</name>
</gene>
<evidence type="ECO:0000256" key="4">
    <source>
        <dbReference type="ARBA" id="ARBA00022692"/>
    </source>
</evidence>
<evidence type="ECO:0000256" key="1">
    <source>
        <dbReference type="ARBA" id="ARBA00004651"/>
    </source>
</evidence>
<name>A0A1I3U2E5_9BACL</name>
<evidence type="ECO:0000256" key="7">
    <source>
        <dbReference type="ARBA" id="ARBA00023136"/>
    </source>
</evidence>
<dbReference type="PROSITE" id="PS50928">
    <property type="entry name" value="ABC_TM1"/>
    <property type="match status" value="1"/>
</dbReference>
<comment type="subcellular location">
    <subcellularLocation>
        <location evidence="1 8">Cell membrane</location>
        <topology evidence="1 8">Multi-pass membrane protein</topology>
    </subcellularLocation>
</comment>
<reference evidence="10 11" key="1">
    <citation type="submission" date="2016-10" db="EMBL/GenBank/DDBJ databases">
        <authorList>
            <person name="de Groot N.N."/>
        </authorList>
    </citation>
    <scope>NUCLEOTIDE SEQUENCE [LARGE SCALE GENOMIC DNA]</scope>
    <source>
        <strain evidence="10 11">DSM 44778</strain>
    </source>
</reference>
<evidence type="ECO:0000313" key="11">
    <source>
        <dbReference type="Proteomes" id="UP000199545"/>
    </source>
</evidence>
<dbReference type="NCBIfam" id="TIGR01726">
    <property type="entry name" value="HEQRo_perm_3TM"/>
    <property type="match status" value="1"/>
</dbReference>
<comment type="similarity">
    <text evidence="8">Belongs to the binding-protein-dependent transport system permease family.</text>
</comment>
<keyword evidence="5" id="KW-0029">Amino-acid transport</keyword>
<proteinExistence type="inferred from homology"/>